<dbReference type="InterPro" id="IPR012337">
    <property type="entry name" value="RNaseH-like_sf"/>
</dbReference>
<accession>A0A8S9S551</accession>
<dbReference type="GO" id="GO:0003676">
    <property type="term" value="F:nucleic acid binding"/>
    <property type="evidence" value="ECO:0007669"/>
    <property type="project" value="InterPro"/>
</dbReference>
<dbReference type="AlphaFoldDB" id="A0A8S9S551"/>
<dbReference type="EMBL" id="QGKX02000088">
    <property type="protein sequence ID" value="KAF3587169.1"/>
    <property type="molecule type" value="Genomic_DNA"/>
</dbReference>
<evidence type="ECO:0000313" key="2">
    <source>
        <dbReference type="EMBL" id="KAF3587169.1"/>
    </source>
</evidence>
<dbReference type="SUPFAM" id="SSF53098">
    <property type="entry name" value="Ribonuclease H-like"/>
    <property type="match status" value="1"/>
</dbReference>
<dbReference type="InterPro" id="IPR044730">
    <property type="entry name" value="RNase_H-like_dom_plant"/>
</dbReference>
<dbReference type="Pfam" id="PF13456">
    <property type="entry name" value="RVT_3"/>
    <property type="match status" value="1"/>
</dbReference>
<dbReference type="InterPro" id="IPR036397">
    <property type="entry name" value="RNaseH_sf"/>
</dbReference>
<gene>
    <name evidence="2" type="ORF">F2Q69_00032304</name>
</gene>
<protein>
    <recommendedName>
        <fullName evidence="1">RNase H type-1 domain-containing protein</fullName>
    </recommendedName>
</protein>
<dbReference type="InterPro" id="IPR052929">
    <property type="entry name" value="RNase_H-like_EbsB-rel"/>
</dbReference>
<dbReference type="PANTHER" id="PTHR47074">
    <property type="entry name" value="BNAC02G40300D PROTEIN"/>
    <property type="match status" value="1"/>
</dbReference>
<reference evidence="2" key="1">
    <citation type="submission" date="2019-12" db="EMBL/GenBank/DDBJ databases">
        <title>Genome sequencing and annotation of Brassica cretica.</title>
        <authorList>
            <person name="Studholme D.J."/>
            <person name="Sarris P."/>
        </authorList>
    </citation>
    <scope>NUCLEOTIDE SEQUENCE</scope>
    <source>
        <strain evidence="2">PFS-109/04</strain>
        <tissue evidence="2">Leaf</tissue>
    </source>
</reference>
<feature type="domain" description="RNase H type-1" evidence="1">
    <location>
        <begin position="27"/>
        <end position="148"/>
    </location>
</feature>
<dbReference type="Gene3D" id="3.30.420.10">
    <property type="entry name" value="Ribonuclease H-like superfamily/Ribonuclease H"/>
    <property type="match status" value="1"/>
</dbReference>
<feature type="non-terminal residue" evidence="2">
    <location>
        <position position="1"/>
    </location>
</feature>
<dbReference type="PANTHER" id="PTHR47074:SF49">
    <property type="entry name" value="POLYNUCLEOTIDYL TRANSFERASE, RIBONUCLEASE H-LIKE SUPERFAMILY PROTEIN"/>
    <property type="match status" value="1"/>
</dbReference>
<evidence type="ECO:0000313" key="3">
    <source>
        <dbReference type="Proteomes" id="UP000712600"/>
    </source>
</evidence>
<dbReference type="Proteomes" id="UP000712600">
    <property type="component" value="Unassembled WGS sequence"/>
</dbReference>
<evidence type="ECO:0000259" key="1">
    <source>
        <dbReference type="Pfam" id="PF13456"/>
    </source>
</evidence>
<dbReference type="CDD" id="cd06222">
    <property type="entry name" value="RNase_H_like"/>
    <property type="match status" value="1"/>
</dbReference>
<dbReference type="InterPro" id="IPR002156">
    <property type="entry name" value="RNaseH_domain"/>
</dbReference>
<comment type="caution">
    <text evidence="2">The sequence shown here is derived from an EMBL/GenBank/DDBJ whole genome shotgun (WGS) entry which is preliminary data.</text>
</comment>
<organism evidence="2 3">
    <name type="scientific">Brassica cretica</name>
    <name type="common">Mustard</name>
    <dbReference type="NCBI Taxonomy" id="69181"/>
    <lineage>
        <taxon>Eukaryota</taxon>
        <taxon>Viridiplantae</taxon>
        <taxon>Streptophyta</taxon>
        <taxon>Embryophyta</taxon>
        <taxon>Tracheophyta</taxon>
        <taxon>Spermatophyta</taxon>
        <taxon>Magnoliopsida</taxon>
        <taxon>eudicotyledons</taxon>
        <taxon>Gunneridae</taxon>
        <taxon>Pentapetalae</taxon>
        <taxon>rosids</taxon>
        <taxon>malvids</taxon>
        <taxon>Brassicales</taxon>
        <taxon>Brassicaceae</taxon>
        <taxon>Brassiceae</taxon>
        <taxon>Brassica</taxon>
    </lineage>
</organism>
<sequence>ILPKPTHNKTTPCLAPTPTGDTIICHTDAAWNKDHKVAGLAWIFSNPDSTEVSRGSSLQTAVASPLMAEALAIREALLHASDHHYKRIWLRSDSQGLITAINSNLRSIEFYGILSDVDSMIATKFHSVSFSFVSRTLNGPADSMAKACLCMNPLGVDL</sequence>
<proteinExistence type="predicted"/>
<dbReference type="GO" id="GO:0004523">
    <property type="term" value="F:RNA-DNA hybrid ribonuclease activity"/>
    <property type="evidence" value="ECO:0007669"/>
    <property type="project" value="InterPro"/>
</dbReference>
<name>A0A8S9S551_BRACR</name>